<dbReference type="GeneID" id="8618773"/>
<dbReference type="RefSeq" id="XP_644679.1">
    <property type="nucleotide sequence ID" value="XM_639587.2"/>
</dbReference>
<organism evidence="1 3">
    <name type="scientific">Dictyostelium discoideum</name>
    <name type="common">Social amoeba</name>
    <dbReference type="NCBI Taxonomy" id="44689"/>
    <lineage>
        <taxon>Eukaryota</taxon>
        <taxon>Amoebozoa</taxon>
        <taxon>Evosea</taxon>
        <taxon>Eumycetozoa</taxon>
        <taxon>Dictyostelia</taxon>
        <taxon>Dictyosteliales</taxon>
        <taxon>Dictyosteliaceae</taxon>
        <taxon>Dictyostelium</taxon>
    </lineage>
</organism>
<accession>Q556P9</accession>
<dbReference type="dictyBase" id="DDB_G0273911"/>
<gene>
    <name evidence="2" type="ORF">DDB_G0273161</name>
    <name evidence="1" type="ORF">DDB_G0273911</name>
</gene>
<name>Q556P9_DICDI</name>
<dbReference type="Proteomes" id="UP000002195">
    <property type="component" value="Unassembled WGS sequence"/>
</dbReference>
<comment type="caution">
    <text evidence="1">The sequence shown here is derived from an EMBL/GenBank/DDBJ whole genome shotgun (WGS) entry which is preliminary data.</text>
</comment>
<dbReference type="PaxDb" id="44689-DDB0168028"/>
<protein>
    <submittedName>
        <fullName evidence="1">Uncharacterized protein</fullName>
    </submittedName>
</protein>
<reference evidence="1 3" key="2">
    <citation type="journal article" date="2005" name="Nature">
        <title>The genome of the social amoeba Dictyostelium discoideum.</title>
        <authorList>
            <consortium name="The Dictyostelium discoideum Sequencing Consortium"/>
            <person name="Eichinger L."/>
            <person name="Pachebat J.A."/>
            <person name="Glockner G."/>
            <person name="Rajandream M.A."/>
            <person name="Sucgang R."/>
            <person name="Berriman M."/>
            <person name="Song J."/>
            <person name="Olsen R."/>
            <person name="Szafranski K."/>
            <person name="Xu Q."/>
            <person name="Tunggal B."/>
            <person name="Kummerfeld S."/>
            <person name="Madera M."/>
            <person name="Konfortov B.A."/>
            <person name="Rivero F."/>
            <person name="Bankier A.T."/>
            <person name="Lehmann R."/>
            <person name="Hamlin N."/>
            <person name="Davies R."/>
            <person name="Gaudet P."/>
            <person name="Fey P."/>
            <person name="Pilcher K."/>
            <person name="Chen G."/>
            <person name="Saunders D."/>
            <person name="Sodergren E."/>
            <person name="Davis P."/>
            <person name="Kerhornou A."/>
            <person name="Nie X."/>
            <person name="Hall N."/>
            <person name="Anjard C."/>
            <person name="Hemphill L."/>
            <person name="Bason N."/>
            <person name="Farbrother P."/>
            <person name="Desany B."/>
            <person name="Just E."/>
            <person name="Morio T."/>
            <person name="Rost R."/>
            <person name="Churcher C."/>
            <person name="Cooper J."/>
            <person name="Haydock S."/>
            <person name="van Driessche N."/>
            <person name="Cronin A."/>
            <person name="Goodhead I."/>
            <person name="Muzny D."/>
            <person name="Mourier T."/>
            <person name="Pain A."/>
            <person name="Lu M."/>
            <person name="Harper D."/>
            <person name="Lindsay R."/>
            <person name="Hauser H."/>
            <person name="James K."/>
            <person name="Quiles M."/>
            <person name="Madan Babu M."/>
            <person name="Saito T."/>
            <person name="Buchrieser C."/>
            <person name="Wardroper A."/>
            <person name="Felder M."/>
            <person name="Thangavelu M."/>
            <person name="Johnson D."/>
            <person name="Knights A."/>
            <person name="Loulseged H."/>
            <person name="Mungall K."/>
            <person name="Oliver K."/>
            <person name="Price C."/>
            <person name="Quail M.A."/>
            <person name="Urushihara H."/>
            <person name="Hernandez J."/>
            <person name="Rabbinowitsch E."/>
            <person name="Steffen D."/>
            <person name="Sanders M."/>
            <person name="Ma J."/>
            <person name="Kohara Y."/>
            <person name="Sharp S."/>
            <person name="Simmonds M."/>
            <person name="Spiegler S."/>
            <person name="Tivey A."/>
            <person name="Sugano S."/>
            <person name="White B."/>
            <person name="Walker D."/>
            <person name="Woodward J."/>
            <person name="Winckler T."/>
            <person name="Tanaka Y."/>
            <person name="Shaulsky G."/>
            <person name="Schleicher M."/>
            <person name="Weinstock G."/>
            <person name="Rosenthal A."/>
            <person name="Cox E.C."/>
            <person name="Chisholm R.L."/>
            <person name="Gibbs R."/>
            <person name="Loomis W.F."/>
            <person name="Platzer M."/>
            <person name="Kay R.R."/>
            <person name="Williams J."/>
            <person name="Dear P.H."/>
            <person name="Noegel A.A."/>
            <person name="Barrell B."/>
            <person name="Kuspa A."/>
        </authorList>
    </citation>
    <scope>NUCLEOTIDE SEQUENCE [LARGE SCALE GENOMIC DNA]</scope>
    <source>
        <strain evidence="1 3">AX4</strain>
    </source>
</reference>
<evidence type="ECO:0000313" key="2">
    <source>
        <dbReference type="EMBL" id="EAL70798.1"/>
    </source>
</evidence>
<reference evidence="1 3" key="1">
    <citation type="journal article" date="2002" name="Nature">
        <title>Sequence and analysis of chromosome 2 of Dictyostelium discoideum.</title>
        <authorList>
            <consortium name="Dictyostelium Genome Sequencing Consortium"/>
            <person name="Glockner G."/>
            <person name="Eichinger L."/>
            <person name="Szafranski K."/>
            <person name="Pachebat J.A."/>
            <person name="Bankier A.T."/>
            <person name="Dear P.H."/>
            <person name="Lehmann R."/>
            <person name="Baumgart C."/>
            <person name="Parra G."/>
            <person name="Abril J.F."/>
            <person name="Guigo R."/>
            <person name="Kumpf K."/>
            <person name="Tunggal B."/>
            <person name="Cox E."/>
            <person name="Quail M.A."/>
            <person name="Platzer M."/>
            <person name="Rosenthal A."/>
            <person name="Noegel A.A."/>
        </authorList>
    </citation>
    <scope>NUCLEOTIDE SEQUENCE [LARGE SCALE GENOMIC DNA]</scope>
    <source>
        <strain evidence="1 3">AX4</strain>
    </source>
</reference>
<evidence type="ECO:0000313" key="3">
    <source>
        <dbReference type="Proteomes" id="UP000002195"/>
    </source>
</evidence>
<dbReference type="KEGG" id="ddi:DDB_G0273911"/>
<dbReference type="HOGENOM" id="CLU_2325107_0_0_1"/>
<dbReference type="dictyBase" id="DDB_G0273161"/>
<dbReference type="AlphaFoldDB" id="Q556P9"/>
<keyword evidence="3" id="KW-1185">Reference proteome</keyword>
<sequence length="99" mass="11840">MILLHEYLQKLPSESFDNGLTQWKNTFEIKCRSHDPIKEVDFRMGEIQYIEPNKSVTRFSAKDSFCIVNMQRNPKIYLYFNFCNPKELIDNKIKNESTK</sequence>
<dbReference type="RefSeq" id="XP_644572.1">
    <property type="nucleotide sequence ID" value="XM_639480.1"/>
</dbReference>
<dbReference type="KEGG" id="ddi:DDB_G0273161"/>
<evidence type="ECO:0000313" key="1">
    <source>
        <dbReference type="EMBL" id="EAL70646.1"/>
    </source>
</evidence>
<accession>Q86JY2</accession>
<reference evidence="1" key="3">
    <citation type="submission" date="2009-08" db="EMBL/GenBank/DDBJ databases">
        <authorList>
            <consortium name="The Dictyostelium discoideum Sequencing Consortium"/>
            <person name="Eichinger L."/>
            <person name="Pachebat J.A."/>
            <person name="Gloeckner G."/>
            <person name="Rajandream M.-A."/>
            <person name="Sucgang R."/>
            <person name="Song J."/>
            <person name="Cox E.C."/>
            <person name="Tunggal B."/>
            <person name="Szafranski K."/>
            <person name="Konfortov B.A."/>
            <person name="Farbrother P."/>
            <person name="Bankier A.T."/>
            <person name="Lehmann R."/>
            <person name="Hamlin N."/>
            <person name="Xu Q."/>
            <person name="Davies R."/>
            <person name="Gaudet P."/>
            <person name="Fey P."/>
            <person name="Pilcher K."/>
            <person name="Chen G."/>
            <person name="Saunders D."/>
            <person name="Sodergren E."/>
            <person name="Davis P."/>
            <person name="Nie X."/>
            <person name="Kerhornou A."/>
            <person name="Hemphill L."/>
            <person name="Bason N."/>
            <person name="Berriman M."/>
            <person name="Desany B."/>
            <person name="Churcher C."/>
            <person name="Cooper J."/>
            <person name="van Driessche N."/>
            <person name="Cronin A."/>
            <person name="Goodhead I."/>
            <person name="Muzny D."/>
            <person name="Hall N."/>
            <person name="Harper D."/>
            <person name="Lindsay R."/>
            <person name="Hauser H."/>
            <person name="James K."/>
            <person name="Quiles M."/>
            <person name="Buchrieser C."/>
            <person name="Wardroper A."/>
            <person name="Thangavelu M."/>
            <person name="Johnson D."/>
            <person name="Knights A."/>
            <person name="Loulseged H."/>
            <person name="Mungall K."/>
            <person name="Price C."/>
            <person name="Ma J."/>
            <person name="Quail M."/>
            <person name="Hernandez J."/>
            <person name="Rabbinowitsch E."/>
            <person name="Steffen D."/>
            <person name="Sanders M."/>
            <person name="Weinstock G."/>
            <person name="Sharp S."/>
            <person name="Just E."/>
            <person name="Shaulsky G."/>
            <person name="Simmonds M."/>
            <person name="Tivey A."/>
            <person name="White B."/>
            <person name="Walker D."/>
            <person name="Woodward J."/>
            <person name="Winckler T."/>
            <person name="Schleicher M."/>
            <person name="Rosenthal A."/>
            <person name="Rivero F."/>
            <person name="Chisholm R.L."/>
            <person name="Gibbs R."/>
            <person name="Loomis W.F."/>
            <person name="Platzer M."/>
            <person name="Kay R.R."/>
            <person name="Williams J."/>
            <person name="Dear P.H."/>
            <person name="Noegel A.A."/>
            <person name="Barrell B."/>
            <person name="Kuspa A."/>
        </authorList>
    </citation>
    <scope>NUCLEOTIDE SEQUENCE</scope>
    <source>
        <strain evidence="1">AX4</strain>
    </source>
</reference>
<dbReference type="VEuPathDB" id="AmoebaDB:DDB_G0273911"/>
<dbReference type="GeneID" id="8619203"/>
<dbReference type="EMBL" id="AAFI02000011">
    <property type="protein sequence ID" value="EAL70646.1"/>
    <property type="molecule type" value="Genomic_DNA"/>
</dbReference>
<dbReference type="EMBL" id="AAFI02000009">
    <property type="protein sequence ID" value="EAL70798.1"/>
    <property type="molecule type" value="Genomic_DNA"/>
</dbReference>
<proteinExistence type="predicted"/>